<accession>A0ABP7PVV1</accession>
<reference evidence="2" key="1">
    <citation type="journal article" date="2019" name="Int. J. Syst. Evol. Microbiol.">
        <title>The Global Catalogue of Microorganisms (GCM) 10K type strain sequencing project: providing services to taxonomists for standard genome sequencing and annotation.</title>
        <authorList>
            <consortium name="The Broad Institute Genomics Platform"/>
            <consortium name="The Broad Institute Genome Sequencing Center for Infectious Disease"/>
            <person name="Wu L."/>
            <person name="Ma J."/>
        </authorList>
    </citation>
    <scope>NUCLEOTIDE SEQUENCE [LARGE SCALE GENOMIC DNA]</scope>
    <source>
        <strain evidence="2">JCM 17555</strain>
    </source>
</reference>
<sequence length="307" mass="34374">MSDKTEYRSVLVTRKTRLEELIERFNTWPQAKFYLEHNGISVSDYLQEHDTYKARVLEAEQCLRAAGRLQKIERSYLPSYQFSSDEIVVVIGQDGLVANTLKYLSGQPVIGINPDPARWDGKLLPFETEDLPAVFKETLLQRRSTRSITFAQATTNDGQQMLAVNDLFIGPKSHTSARYELRWGARSEVQSSSGIIISTGLGSSGWFQSILSGAMGVTGEQQHALRKGFGWDEQRLQFTVREPFPSRTTGTQLVFGAITAAERFLLESHMPMHGVVFSDGIEEDFLEFNAGMTLEISVADTSGHLVI</sequence>
<dbReference type="Proteomes" id="UP001501337">
    <property type="component" value="Unassembled WGS sequence"/>
</dbReference>
<dbReference type="GO" id="GO:0016301">
    <property type="term" value="F:kinase activity"/>
    <property type="evidence" value="ECO:0007669"/>
    <property type="project" value="UniProtKB-KW"/>
</dbReference>
<evidence type="ECO:0000313" key="1">
    <source>
        <dbReference type="EMBL" id="GAA3972161.1"/>
    </source>
</evidence>
<protein>
    <submittedName>
        <fullName evidence="1">NAD(+)/NADH kinase</fullName>
    </submittedName>
</protein>
<dbReference type="InterPro" id="IPR016064">
    <property type="entry name" value="NAD/diacylglycerol_kinase_sf"/>
</dbReference>
<dbReference type="Gene3D" id="3.40.50.10330">
    <property type="entry name" value="Probable inorganic polyphosphate/atp-NAD kinase, domain 1"/>
    <property type="match status" value="1"/>
</dbReference>
<dbReference type="PANTHER" id="PTHR13158:SF5">
    <property type="entry name" value="NAD KINASE 2, MITOCHONDRIAL"/>
    <property type="match status" value="1"/>
</dbReference>
<dbReference type="PANTHER" id="PTHR13158">
    <property type="match status" value="1"/>
</dbReference>
<keyword evidence="2" id="KW-1185">Reference proteome</keyword>
<comment type="caution">
    <text evidence="1">The sequence shown here is derived from an EMBL/GenBank/DDBJ whole genome shotgun (WGS) entry which is preliminary data.</text>
</comment>
<proteinExistence type="predicted"/>
<dbReference type="SUPFAM" id="SSF111331">
    <property type="entry name" value="NAD kinase/diacylglycerol kinase-like"/>
    <property type="match status" value="1"/>
</dbReference>
<dbReference type="InterPro" id="IPR017438">
    <property type="entry name" value="ATP-NAD_kinase_N"/>
</dbReference>
<keyword evidence="1" id="KW-0418">Kinase</keyword>
<keyword evidence="1" id="KW-0808">Transferase</keyword>
<name>A0ABP7PVV1_9GAMM</name>
<organism evidence="1 2">
    <name type="scientific">Allohahella marinimesophila</name>
    <dbReference type="NCBI Taxonomy" id="1054972"/>
    <lineage>
        <taxon>Bacteria</taxon>
        <taxon>Pseudomonadati</taxon>
        <taxon>Pseudomonadota</taxon>
        <taxon>Gammaproteobacteria</taxon>
        <taxon>Oceanospirillales</taxon>
        <taxon>Hahellaceae</taxon>
        <taxon>Allohahella</taxon>
    </lineage>
</organism>
<evidence type="ECO:0000313" key="2">
    <source>
        <dbReference type="Proteomes" id="UP001501337"/>
    </source>
</evidence>
<gene>
    <name evidence="1" type="ORF">GCM10022278_31870</name>
</gene>
<dbReference type="RefSeq" id="WP_344808175.1">
    <property type="nucleotide sequence ID" value="NZ_BAABBO010000014.1"/>
</dbReference>
<dbReference type="EMBL" id="BAABBO010000014">
    <property type="protein sequence ID" value="GAA3972161.1"/>
    <property type="molecule type" value="Genomic_DNA"/>
</dbReference>